<dbReference type="RefSeq" id="XP_037218533.1">
    <property type="nucleotide sequence ID" value="XM_037365291.1"/>
</dbReference>
<dbReference type="Gene3D" id="1.25.40.10">
    <property type="entry name" value="Tetratricopeptide repeat domain"/>
    <property type="match status" value="1"/>
</dbReference>
<dbReference type="Pfam" id="PF13812">
    <property type="entry name" value="PPR_3"/>
    <property type="match status" value="1"/>
</dbReference>
<dbReference type="InterPro" id="IPR011990">
    <property type="entry name" value="TPR-like_helical_dom_sf"/>
</dbReference>
<evidence type="ECO:0000313" key="2">
    <source>
        <dbReference type="EMBL" id="KAF7299145.1"/>
    </source>
</evidence>
<evidence type="ECO:0000256" key="1">
    <source>
        <dbReference type="ARBA" id="ARBA00022737"/>
    </source>
</evidence>
<name>A0A8H6SI10_9AGAR</name>
<keyword evidence="1" id="KW-0677">Repeat</keyword>
<dbReference type="AlphaFoldDB" id="A0A8H6SI10"/>
<dbReference type="OrthoDB" id="185373at2759"/>
<reference evidence="2" key="1">
    <citation type="submission" date="2020-05" db="EMBL/GenBank/DDBJ databases">
        <title>Mycena genomes resolve the evolution of fungal bioluminescence.</title>
        <authorList>
            <person name="Tsai I.J."/>
        </authorList>
    </citation>
    <scope>NUCLEOTIDE SEQUENCE</scope>
    <source>
        <strain evidence="2">171206Taipei</strain>
    </source>
</reference>
<dbReference type="EMBL" id="JACAZF010000007">
    <property type="protein sequence ID" value="KAF7299145.1"/>
    <property type="molecule type" value="Genomic_DNA"/>
</dbReference>
<comment type="caution">
    <text evidence="2">The sequence shown here is derived from an EMBL/GenBank/DDBJ whole genome shotgun (WGS) entry which is preliminary data.</text>
</comment>
<keyword evidence="3" id="KW-1185">Reference proteome</keyword>
<dbReference type="Proteomes" id="UP000636479">
    <property type="component" value="Unassembled WGS sequence"/>
</dbReference>
<dbReference type="GeneID" id="59347807"/>
<proteinExistence type="predicted"/>
<gene>
    <name evidence="2" type="ORF">MIND_00863000</name>
</gene>
<dbReference type="InterPro" id="IPR051222">
    <property type="entry name" value="PPR/CCM1_RNA-binding"/>
</dbReference>
<evidence type="ECO:0000313" key="3">
    <source>
        <dbReference type="Proteomes" id="UP000636479"/>
    </source>
</evidence>
<protein>
    <submittedName>
        <fullName evidence="2">Golgi reassembly stacking protein 2</fullName>
    </submittedName>
</protein>
<sequence length="731" mass="83539">MLISCRRLWLQFHNGPRVLHQTRRLFRTGPDPLTTYSTAELLQAVKSPWRPSSKAIITQDSFKPVNAYRHLRLVDRAALARVTTKERFYLINQAASYKLARAMNDLVKDLLHFCHPAQLVASVQQLVSMPALMLLYPETLLLLLEAIPRHFEKFSVKEITRLADAFTEATPSQVDASIVGILSHELLSRLESLSSPENDDILGYTPPPIVEATFAFIDKLLIISEQSQALQLFQFLVNSANIPSEAVQTMPEVDDFVSIIRASLVRASAYWHWRPLAERILSRLIDQNPTESVIRLTIDTVHVFLIDPREADLQACRILITKVHQVEPVPNVLIQQLYDAATDLDAGSEAYALYSFSRSPEVMEVHEYPCPRGRALPFLMSYLLDYHSHLAKDLGQEILTSNIPLPIEHRAPIVAQLASHGHAILARMLWTKFASGKDRSVFVGDPAMLIRFLSLYQHLFRRGQVILSNQPDNPENEVLREQLEDEQEFSTFVLNEYIRVHQPIQDARHEVLSSLARAYFIVGRYMDGFETFRLLLHRRDMPDLRDVNIILTAVAAHDPREAAKVIERMIQRGLEPNHVTYGTVMHQALAEGDRELANEMVNRIRELKQGHLSPKSIVSLVRGSLTGGRHNQRAKLHSVWRMMQAIDHSTVVTSPHLGKYLVYASLQSESPVLAFQFWEYILKEKALWADLEQKQLRSRLIKSLMRHNKAGWLSVSDRAVRGMIRQLSRRE</sequence>
<dbReference type="InterPro" id="IPR002885">
    <property type="entry name" value="PPR_rpt"/>
</dbReference>
<organism evidence="2 3">
    <name type="scientific">Mycena indigotica</name>
    <dbReference type="NCBI Taxonomy" id="2126181"/>
    <lineage>
        <taxon>Eukaryota</taxon>
        <taxon>Fungi</taxon>
        <taxon>Dikarya</taxon>
        <taxon>Basidiomycota</taxon>
        <taxon>Agaricomycotina</taxon>
        <taxon>Agaricomycetes</taxon>
        <taxon>Agaricomycetidae</taxon>
        <taxon>Agaricales</taxon>
        <taxon>Marasmiineae</taxon>
        <taxon>Mycenaceae</taxon>
        <taxon>Mycena</taxon>
    </lineage>
</organism>
<dbReference type="PANTHER" id="PTHR47942">
    <property type="entry name" value="TETRATRICOPEPTIDE REPEAT (TPR)-LIKE SUPERFAMILY PROTEIN-RELATED"/>
    <property type="match status" value="1"/>
</dbReference>
<accession>A0A8H6SI10</accession>